<dbReference type="RefSeq" id="WP_161158292.1">
    <property type="nucleotide sequence ID" value="NZ_WEKT01000072.1"/>
</dbReference>
<dbReference type="AlphaFoldDB" id="A0A7X4RWD5"/>
<evidence type="ECO:0000313" key="4">
    <source>
        <dbReference type="Proteomes" id="UP000462621"/>
    </source>
</evidence>
<name>A0A7X4RWD5_9VIBR</name>
<dbReference type="GO" id="GO:0009103">
    <property type="term" value="P:lipopolysaccharide biosynthetic process"/>
    <property type="evidence" value="ECO:0007669"/>
    <property type="project" value="TreeGrafter"/>
</dbReference>
<keyword evidence="1 3" id="KW-0808">Transferase</keyword>
<organism evidence="3 4">
    <name type="scientific">Vibrio eleionomae</name>
    <dbReference type="NCBI Taxonomy" id="2653505"/>
    <lineage>
        <taxon>Bacteria</taxon>
        <taxon>Pseudomonadati</taxon>
        <taxon>Pseudomonadota</taxon>
        <taxon>Gammaproteobacteria</taxon>
        <taxon>Vibrionales</taxon>
        <taxon>Vibrionaceae</taxon>
        <taxon>Vibrio</taxon>
    </lineage>
</organism>
<evidence type="ECO:0000259" key="2">
    <source>
        <dbReference type="Pfam" id="PF00534"/>
    </source>
</evidence>
<dbReference type="Pfam" id="PF00534">
    <property type="entry name" value="Glycos_transf_1"/>
    <property type="match status" value="1"/>
</dbReference>
<dbReference type="GO" id="GO:0016757">
    <property type="term" value="F:glycosyltransferase activity"/>
    <property type="evidence" value="ECO:0007669"/>
    <property type="project" value="InterPro"/>
</dbReference>
<sequence>HKDIKFYYAYPPINTEIIEHDKKEERKDRILFFGNFSQAKHKSSNKLISLFCPSMSGFEIAIIIGNGKIDEAIKKDIEDAARVYNIKLKWLFSISDKEKFALYKSSKLLLFPSEFEGFGYPPVEAIYCGCHVVAFDLPVLKETCHDSIHYVKHGDWNEYKNVVSQVVDNIRNNFIEVENENVNSIARLDTFSKEISKILYECNKQKIAYSEDDLKFLWKDKKMSILMKASKFLLVKLNNFFVSKNKKVTYYPRFRSDNDLNNHYFRAAWYLPFKEGVLEYVCFNVAYNNNKPVCNPSMGDYSNNSDHVKIENGKLKFLFSLFSSKVVLVWDSSASNTPIYKLLAVIGVKLINIDTTDLKSKEYGEYPGIMWRHLLTNKQRRDFNQVQVSKFEQIYKEKSNGRKISTVFGTGPSIDLALNYDFSNSITIVCNSIVQDKELISHINPDFITAGDAVSHFGVSSYAKKFRDDMIEVLKLNKNIFYFGTVTFGYIFSVHYPDLIDKMIFISQSLDGPNYNLNTKFEAPKLVSTMNIHMLPLAATFSDCIFILGADGKNPDQSKNEDFWQHSNKAQYTNLVDTGHDCHPTFDIHRQVSTYDDYNKSIENTISNGEKIGKKYYCLSDSYIPYLSKIKITNSDLISYGLIRDSD</sequence>
<dbReference type="SUPFAM" id="SSF53756">
    <property type="entry name" value="UDP-Glycosyltransferase/glycogen phosphorylase"/>
    <property type="match status" value="1"/>
</dbReference>
<keyword evidence="4" id="KW-1185">Reference proteome</keyword>
<comment type="caution">
    <text evidence="3">The sequence shown here is derived from an EMBL/GenBank/DDBJ whole genome shotgun (WGS) entry which is preliminary data.</text>
</comment>
<evidence type="ECO:0000256" key="1">
    <source>
        <dbReference type="ARBA" id="ARBA00022679"/>
    </source>
</evidence>
<reference evidence="3 4" key="1">
    <citation type="submission" date="2019-10" db="EMBL/GenBank/DDBJ databases">
        <title>Vibrio sp. nov. isolated from a shrimp pond.</title>
        <authorList>
            <person name="Gomez-Gil B."/>
            <person name="Enciso-Ibarra J."/>
            <person name="Enciso-Ibarra K."/>
            <person name="Bolan-Mejia C."/>
        </authorList>
    </citation>
    <scope>NUCLEOTIDE SEQUENCE [LARGE SCALE GENOMIC DNA]</scope>
    <source>
        <strain evidence="3 4">CAIM 722</strain>
    </source>
</reference>
<dbReference type="PANTHER" id="PTHR46401:SF2">
    <property type="entry name" value="GLYCOSYLTRANSFERASE WBBK-RELATED"/>
    <property type="match status" value="1"/>
</dbReference>
<gene>
    <name evidence="3" type="ORF">F9817_21665</name>
</gene>
<accession>A0A7X4RWD5</accession>
<dbReference type="EMBL" id="WEKT01000072">
    <property type="protein sequence ID" value="MZI95796.1"/>
    <property type="molecule type" value="Genomic_DNA"/>
</dbReference>
<feature type="non-terminal residue" evidence="3">
    <location>
        <position position="1"/>
    </location>
</feature>
<feature type="domain" description="Glycosyl transferase family 1" evidence="2">
    <location>
        <begin position="19"/>
        <end position="169"/>
    </location>
</feature>
<dbReference type="Proteomes" id="UP000462621">
    <property type="component" value="Unassembled WGS sequence"/>
</dbReference>
<evidence type="ECO:0000313" key="3">
    <source>
        <dbReference type="EMBL" id="MZI95796.1"/>
    </source>
</evidence>
<dbReference type="Gene3D" id="3.40.50.2000">
    <property type="entry name" value="Glycogen Phosphorylase B"/>
    <property type="match status" value="1"/>
</dbReference>
<dbReference type="InterPro" id="IPR001296">
    <property type="entry name" value="Glyco_trans_1"/>
</dbReference>
<proteinExistence type="predicted"/>
<dbReference type="PANTHER" id="PTHR46401">
    <property type="entry name" value="GLYCOSYLTRANSFERASE WBBK-RELATED"/>
    <property type="match status" value="1"/>
</dbReference>
<protein>
    <submittedName>
        <fullName evidence="3">Glycosyltransferase</fullName>
    </submittedName>
</protein>